<reference evidence="1 2" key="1">
    <citation type="submission" date="2023-10" db="EMBL/GenBank/DDBJ databases">
        <title>Psychrosphaera aquimaarina strain SW33 isolated from seawater.</title>
        <authorList>
            <person name="Bayburt H."/>
            <person name="Kim J.M."/>
            <person name="Choi B.J."/>
            <person name="Jeon C.O."/>
        </authorList>
    </citation>
    <scope>NUCLEOTIDE SEQUENCE [LARGE SCALE GENOMIC DNA]</scope>
    <source>
        <strain evidence="1 2">KCTC 52743</strain>
    </source>
</reference>
<organism evidence="1 2">
    <name type="scientific">Psychrosphaera aquimarina</name>
    <dbReference type="NCBI Taxonomy" id="2044854"/>
    <lineage>
        <taxon>Bacteria</taxon>
        <taxon>Pseudomonadati</taxon>
        <taxon>Pseudomonadota</taxon>
        <taxon>Gammaproteobacteria</taxon>
        <taxon>Alteromonadales</taxon>
        <taxon>Pseudoalteromonadaceae</taxon>
        <taxon>Psychrosphaera</taxon>
    </lineage>
</organism>
<comment type="caution">
    <text evidence="1">The sequence shown here is derived from an EMBL/GenBank/DDBJ whole genome shotgun (WGS) entry which is preliminary data.</text>
</comment>
<evidence type="ECO:0000313" key="2">
    <source>
        <dbReference type="Proteomes" id="UP001257914"/>
    </source>
</evidence>
<protein>
    <submittedName>
        <fullName evidence="1">Transporter substrate-binding domain-containing protein</fullName>
    </submittedName>
</protein>
<accession>A0ABU3QX92</accession>
<dbReference type="EMBL" id="JAWCUA010000001">
    <property type="protein sequence ID" value="MDU0111837.1"/>
    <property type="molecule type" value="Genomic_DNA"/>
</dbReference>
<dbReference type="RefSeq" id="WP_315945722.1">
    <property type="nucleotide sequence ID" value="NZ_JAWCUA010000001.1"/>
</dbReference>
<proteinExistence type="predicted"/>
<dbReference type="SUPFAM" id="SSF53850">
    <property type="entry name" value="Periplasmic binding protein-like II"/>
    <property type="match status" value="1"/>
</dbReference>
<dbReference type="Proteomes" id="UP001257914">
    <property type="component" value="Unassembled WGS sequence"/>
</dbReference>
<keyword evidence="2" id="KW-1185">Reference proteome</keyword>
<evidence type="ECO:0000313" key="1">
    <source>
        <dbReference type="EMBL" id="MDU0111837.1"/>
    </source>
</evidence>
<sequence length="227" mass="26368">MRLLIISILCVLLTTPLFATQIMPLNWGYINFNPYHFNDNDKVEGEIADVVEQIFKKAQLRYTPIQLPNKRAKLYLEQGRVDFTIVIESYVNQPNNYLKSKLPFYLIKLGAVCRNKNYNIQSVDDLKGIRLILLTGYSYGLDFELNEQNGFNVVLKAENHFQALRALEYDRGDCALGYKGPFQAEEYDQSKLNLHFFPMDEFPVYLYLNKKAANADDVMKRINNAMQ</sequence>
<gene>
    <name evidence="1" type="ORF">RT723_02185</name>
</gene>
<name>A0ABU3QX92_9GAMM</name>
<dbReference type="Gene3D" id="3.40.190.10">
    <property type="entry name" value="Periplasmic binding protein-like II"/>
    <property type="match status" value="2"/>
</dbReference>